<dbReference type="FunFam" id="3.50.30.20:FF:000002">
    <property type="entry name" value="Carbamoyl-phosphate synthase 1, mitochondrial"/>
    <property type="match status" value="1"/>
</dbReference>
<dbReference type="GO" id="GO:0005951">
    <property type="term" value="C:carbamoyl-phosphate synthase complex"/>
    <property type="evidence" value="ECO:0007669"/>
    <property type="project" value="TreeGrafter"/>
</dbReference>
<dbReference type="NCBIfam" id="TIGR01369">
    <property type="entry name" value="CPSaseII_lrg"/>
    <property type="match status" value="1"/>
</dbReference>
<dbReference type="Gene3D" id="3.40.50.1380">
    <property type="entry name" value="Methylglyoxal synthase-like domain"/>
    <property type="match status" value="1"/>
</dbReference>
<protein>
    <recommendedName>
        <fullName evidence="16">Carbamoyl phosphate synthase arginine-specific large chain</fullName>
        <ecNumber evidence="13">6.3.4.16</ecNumber>
        <ecNumber evidence="3">6.3.5.5</ecNumber>
    </recommendedName>
</protein>
<feature type="domain" description="ATP-grasp" evidence="18">
    <location>
        <begin position="1090"/>
        <end position="1281"/>
    </location>
</feature>
<dbReference type="SMART" id="SM01096">
    <property type="entry name" value="CPSase_L_D3"/>
    <property type="match status" value="1"/>
</dbReference>
<dbReference type="Pfam" id="PF25596">
    <property type="entry name" value="CPSase_L_D1"/>
    <property type="match status" value="2"/>
</dbReference>
<dbReference type="GO" id="GO:0005524">
    <property type="term" value="F:ATP binding"/>
    <property type="evidence" value="ECO:0007669"/>
    <property type="project" value="UniProtKB-UniRule"/>
</dbReference>
<dbReference type="GO" id="GO:0006541">
    <property type="term" value="P:glutamine metabolic process"/>
    <property type="evidence" value="ECO:0007669"/>
    <property type="project" value="InterPro"/>
</dbReference>
<dbReference type="Gene3D" id="1.10.1030.10">
    <property type="entry name" value="Carbamoyl-phosphate synthetase, large subunit oligomerisation domain"/>
    <property type="match status" value="1"/>
</dbReference>
<sequence length="1442" mass="160063">MPYLSSVPLLYRHQWVAKNLIANTWRGFKTSTCRPSERRKATKAYLVLEDGSKFEGFSFGHKTSCAGELVFNTGLVGYPEALTDPSYKGQILALTYPLVGNYGVPDTKELDEYGLQRFAESSRVQVEGLIVQDYSHQPSHWNSVKSLSEWMNEEGVPALYGIDTRLLTKKIRDGGTILGKIEFEDQPIEFDDPNIRNLLAEVSTKEVQIFGKGNPYKIIAVDCGIKHHIIRSFVKRGAEVKLVPWNYDFTQEKFDGLFISNGPGNPSLATEAIQNVKNIIDQEAPPPVFGICMGNQLTALAAGATAYKLPLGNRGHNQPVINTLTGQAFITSQNHGFAIRDDILPKEWKPIFINANDHSNEGIMHKSKPIFTAQFHPEHKGGPTDTEFLFDIFMELIRSGSKTIGPAISPPVKKVEKIDKVSKVLVLGSGGLSIGQAGEFDYSGSQAIKALKEENVKTILMNPNIASVQTNEFGRKQADKVYFVPVTPEFVTDVIEREKPDGILLSMGGQTALNCGVELFKQGILQKHGVKVLGTPIESIMATEDRQTFNEKLMEINEKIAPSIAVNTVEAAQEAASEIGYPVMIRAAYALGGLGSGVAYNKKELTKISTQALALSSQVLIEKSLLGWKELEYEVVRDAADNCVTVCNMENFDPLGVHTGDSIVVAPSQTLSNEEYHMLRETAIRCVRHLGIVGECNIQYALHPSSLEYCIIEVNARLSRSSALASKATGYPLAFIAAKLALGITLPEIKNATTQSTTACFEPSLDYIVTKIPRWDLDRFHGMSHAIGSAMKSVGEVMAIGRTFEESLQKALRMIHPSIKGFAPEMPIGKAMPKDLEAAMEVPSSNRIYAIAKALEDGYSVDQIHQLTSIDKWFLHKLQYIMGLMKDMKSFTSQTIEKELLQEAKEAGFSDLQIGDCLKVSEEEARKLRLSHDISPCVKQSDTMAAEYPAKTNYLYCTYNGMEHDLSFNDHGIMVLGCGPYHIGSSVEFDWCAVSCIRSLRDMGRRTVMVNHNPETVSTDFDECDRLYFEELSRERVLDIYNQEACYGAVISVGGQIPNNLALPLYKANINILGTSPLQIHNAEERSIFSSILDDMRVPQAPWRALHSLDEALEFAATVGYPCLLRPSFVLSGSAMNVCYGPDELRKFLEEATRVSEEHPVVITKFIENSREVEMDAVANNGKVVCHAITEHVENAGVHSGDATLILPPQTISSEAIEKIKYATQKVAERFQISGPFNMQFLAKENDVMVIECNLRASRSFPFVSKTINCDMINIATKVMIGEHFDQSLLPSLNNSFIPEDYVGIKAPMFSWPRLRDADPLLRCEMASTGEVACFGSNVHTAFLKALLSTGFKLPEKNILIGIQRNFQPIFLPTALKFHRMGYKLFATEKTAKYLQDHNIPASTVAWPLAVMEEEEREYPPATRYYITVVDELNNLLKNSFQ</sequence>
<dbReference type="Gene3D" id="3.30.470.20">
    <property type="entry name" value="ATP-grasp fold, B domain"/>
    <property type="match status" value="2"/>
</dbReference>
<dbReference type="FunFam" id="3.40.50.20:FF:000012">
    <property type="entry name" value="Carbamoyl-phosphate synthase 1, mitochondrial"/>
    <property type="match status" value="1"/>
</dbReference>
<dbReference type="PROSITE" id="PS00867">
    <property type="entry name" value="CPSASE_2"/>
    <property type="match status" value="2"/>
</dbReference>
<dbReference type="InterPro" id="IPR006275">
    <property type="entry name" value="CPSase_lsu"/>
</dbReference>
<evidence type="ECO:0000256" key="8">
    <source>
        <dbReference type="ARBA" id="ARBA00022723"/>
    </source>
</evidence>
<dbReference type="FunFam" id="3.30.470.20:FF:000001">
    <property type="entry name" value="Carbamoyl-phosphate synthase large chain"/>
    <property type="match status" value="1"/>
</dbReference>
<keyword evidence="9" id="KW-0677">Repeat</keyword>
<proteinExistence type="inferred from homology"/>
<dbReference type="NCBIfam" id="NF009455">
    <property type="entry name" value="PRK12815.1"/>
    <property type="match status" value="1"/>
</dbReference>
<keyword evidence="11 17" id="KW-0067">ATP-binding</keyword>
<dbReference type="InterPro" id="IPR005479">
    <property type="entry name" value="CPAse_ATP-bd"/>
</dbReference>
<evidence type="ECO:0000256" key="14">
    <source>
        <dbReference type="ARBA" id="ARBA00047359"/>
    </source>
</evidence>
<evidence type="ECO:0000256" key="3">
    <source>
        <dbReference type="ARBA" id="ARBA00012738"/>
    </source>
</evidence>
<evidence type="ECO:0000259" key="19">
    <source>
        <dbReference type="PROSITE" id="PS51855"/>
    </source>
</evidence>
<dbReference type="SUPFAM" id="SSF52021">
    <property type="entry name" value="Carbamoyl phosphate synthetase, small subunit N-terminal domain"/>
    <property type="match status" value="1"/>
</dbReference>
<dbReference type="GO" id="GO:0006526">
    <property type="term" value="P:L-arginine biosynthetic process"/>
    <property type="evidence" value="ECO:0007669"/>
    <property type="project" value="UniProtKB-KW"/>
</dbReference>
<dbReference type="FunFam" id="3.30.1490.20:FF:000001">
    <property type="entry name" value="Carbamoyl-phosphate synthase large chain"/>
    <property type="match status" value="1"/>
</dbReference>
<dbReference type="PANTHER" id="PTHR11405:SF53">
    <property type="entry name" value="CARBAMOYL-PHOSPHATE SYNTHASE [AMMONIA], MITOCHONDRIAL"/>
    <property type="match status" value="1"/>
</dbReference>
<evidence type="ECO:0000313" key="20">
    <source>
        <dbReference type="EMBL" id="KAJ8019612.1"/>
    </source>
</evidence>
<comment type="pathway">
    <text evidence="1">Amino-acid biosynthesis; L-arginine biosynthesis; carbamoyl phosphate from bicarbonate: step 1/1.</text>
</comment>
<dbReference type="OrthoDB" id="434at2759"/>
<keyword evidence="7" id="KW-0028">Amino-acid biosynthesis</keyword>
<dbReference type="InterPro" id="IPR005480">
    <property type="entry name" value="CPSase_lsu_oligo"/>
</dbReference>
<dbReference type="Pfam" id="PF00988">
    <property type="entry name" value="CPSase_sm_chain"/>
    <property type="match status" value="1"/>
</dbReference>
<keyword evidence="8" id="KW-0479">Metal-binding</keyword>
<gene>
    <name evidence="20" type="ORF">HOLleu_41266</name>
</gene>
<comment type="catalytic activity">
    <reaction evidence="14">
        <text>hydrogencarbonate + NH4(+) + 2 ATP = carbamoyl phosphate + 2 ADP + phosphate + 2 H(+)</text>
        <dbReference type="Rhea" id="RHEA:18029"/>
        <dbReference type="ChEBI" id="CHEBI:15378"/>
        <dbReference type="ChEBI" id="CHEBI:17544"/>
        <dbReference type="ChEBI" id="CHEBI:28938"/>
        <dbReference type="ChEBI" id="CHEBI:30616"/>
        <dbReference type="ChEBI" id="CHEBI:43474"/>
        <dbReference type="ChEBI" id="CHEBI:58228"/>
        <dbReference type="ChEBI" id="CHEBI:456216"/>
        <dbReference type="EC" id="6.3.4.16"/>
    </reaction>
</comment>
<dbReference type="PRINTS" id="PR00098">
    <property type="entry name" value="CPSASE"/>
</dbReference>
<dbReference type="Pfam" id="PF02787">
    <property type="entry name" value="CPSase_L_D3"/>
    <property type="match status" value="1"/>
</dbReference>
<dbReference type="InterPro" id="IPR036914">
    <property type="entry name" value="MGS-like_dom_sf"/>
</dbReference>
<dbReference type="InterPro" id="IPR005483">
    <property type="entry name" value="CPSase_dom"/>
</dbReference>
<dbReference type="SUPFAM" id="SSF56059">
    <property type="entry name" value="Glutathione synthetase ATP-binding domain-like"/>
    <property type="match status" value="2"/>
</dbReference>
<comment type="caution">
    <text evidence="20">The sequence shown here is derived from an EMBL/GenBank/DDBJ whole genome shotgun (WGS) entry which is preliminary data.</text>
</comment>
<evidence type="ECO:0000256" key="9">
    <source>
        <dbReference type="ARBA" id="ARBA00022737"/>
    </source>
</evidence>
<keyword evidence="10 17" id="KW-0547">Nucleotide-binding</keyword>
<evidence type="ECO:0000256" key="16">
    <source>
        <dbReference type="ARBA" id="ARBA00074189"/>
    </source>
</evidence>
<evidence type="ECO:0000256" key="2">
    <source>
        <dbReference type="ARBA" id="ARBA00009799"/>
    </source>
</evidence>
<comment type="catalytic activity">
    <reaction evidence="15">
        <text>hydrogencarbonate + L-glutamine + 2 ATP + H2O = carbamoyl phosphate + L-glutamate + 2 ADP + phosphate + 2 H(+)</text>
        <dbReference type="Rhea" id="RHEA:18633"/>
        <dbReference type="ChEBI" id="CHEBI:15377"/>
        <dbReference type="ChEBI" id="CHEBI:15378"/>
        <dbReference type="ChEBI" id="CHEBI:17544"/>
        <dbReference type="ChEBI" id="CHEBI:29985"/>
        <dbReference type="ChEBI" id="CHEBI:30616"/>
        <dbReference type="ChEBI" id="CHEBI:43474"/>
        <dbReference type="ChEBI" id="CHEBI:58228"/>
        <dbReference type="ChEBI" id="CHEBI:58359"/>
        <dbReference type="ChEBI" id="CHEBI:456216"/>
        <dbReference type="EC" id="6.3.5.5"/>
    </reaction>
</comment>
<name>A0A9Q0YBC1_HOLLE</name>
<keyword evidence="4" id="KW-0021">Allosteric enzyme</keyword>
<dbReference type="SUPFAM" id="SSF52440">
    <property type="entry name" value="PreATP-grasp domain"/>
    <property type="match status" value="2"/>
</dbReference>
<evidence type="ECO:0000256" key="7">
    <source>
        <dbReference type="ARBA" id="ARBA00022605"/>
    </source>
</evidence>
<evidence type="ECO:0000256" key="1">
    <source>
        <dbReference type="ARBA" id="ARBA00005077"/>
    </source>
</evidence>
<feature type="domain" description="MGS-like" evidence="19">
    <location>
        <begin position="1352"/>
        <end position="1442"/>
    </location>
</feature>
<dbReference type="Gene3D" id="3.40.50.880">
    <property type="match status" value="1"/>
</dbReference>
<evidence type="ECO:0000256" key="15">
    <source>
        <dbReference type="ARBA" id="ARBA00048816"/>
    </source>
</evidence>
<dbReference type="InterPro" id="IPR002474">
    <property type="entry name" value="CarbamoylP_synth_ssu_N"/>
</dbReference>
<evidence type="ECO:0000256" key="4">
    <source>
        <dbReference type="ARBA" id="ARBA00022533"/>
    </source>
</evidence>
<dbReference type="GO" id="GO:0004087">
    <property type="term" value="F:carbamoyl-phosphate synthase (ammonia) activity"/>
    <property type="evidence" value="ECO:0007669"/>
    <property type="project" value="UniProtKB-EC"/>
</dbReference>
<dbReference type="InterPro" id="IPR036480">
    <property type="entry name" value="CarbP_synth_ssu_N_sf"/>
</dbReference>
<accession>A0A9Q0YBC1</accession>
<comment type="similarity">
    <text evidence="2">Belongs to the CarB family.</text>
</comment>
<dbReference type="PROSITE" id="PS00866">
    <property type="entry name" value="CPSASE_1"/>
    <property type="match status" value="2"/>
</dbReference>
<feature type="domain" description="ATP-grasp" evidence="18">
    <location>
        <begin position="550"/>
        <end position="742"/>
    </location>
</feature>
<evidence type="ECO:0000256" key="6">
    <source>
        <dbReference type="ARBA" id="ARBA00022598"/>
    </source>
</evidence>
<dbReference type="SUPFAM" id="SSF48108">
    <property type="entry name" value="Carbamoyl phosphate synthetase, large subunit connection domain"/>
    <property type="match status" value="1"/>
</dbReference>
<organism evidence="20 21">
    <name type="scientific">Holothuria leucospilota</name>
    <name type="common">Black long sea cucumber</name>
    <name type="synonym">Mertensiothuria leucospilota</name>
    <dbReference type="NCBI Taxonomy" id="206669"/>
    <lineage>
        <taxon>Eukaryota</taxon>
        <taxon>Metazoa</taxon>
        <taxon>Echinodermata</taxon>
        <taxon>Eleutherozoa</taxon>
        <taxon>Echinozoa</taxon>
        <taxon>Holothuroidea</taxon>
        <taxon>Aspidochirotacea</taxon>
        <taxon>Aspidochirotida</taxon>
        <taxon>Holothuriidae</taxon>
        <taxon>Holothuria</taxon>
    </lineage>
</organism>
<dbReference type="PROSITE" id="PS50975">
    <property type="entry name" value="ATP_GRASP"/>
    <property type="match status" value="2"/>
</dbReference>
<dbReference type="InterPro" id="IPR011607">
    <property type="entry name" value="MGS-like_dom"/>
</dbReference>
<dbReference type="Pfam" id="PF00117">
    <property type="entry name" value="GATase"/>
    <property type="match status" value="1"/>
</dbReference>
<dbReference type="InterPro" id="IPR029062">
    <property type="entry name" value="Class_I_gatase-like"/>
</dbReference>
<dbReference type="InterPro" id="IPR058047">
    <property type="entry name" value="CPSase_preATP-grasp"/>
</dbReference>
<dbReference type="Proteomes" id="UP001152320">
    <property type="component" value="Chromosome 23"/>
</dbReference>
<dbReference type="FunFam" id="3.40.50.880:FF:000006">
    <property type="entry name" value="Carbamoyl-phosphate synthase 1, mitochondrial"/>
    <property type="match status" value="1"/>
</dbReference>
<dbReference type="Gene3D" id="3.40.50.20">
    <property type="match status" value="2"/>
</dbReference>
<dbReference type="Pfam" id="PF02142">
    <property type="entry name" value="MGS"/>
    <property type="match status" value="1"/>
</dbReference>
<dbReference type="HAMAP" id="MF_01209">
    <property type="entry name" value="CPSase_S_chain"/>
    <property type="match status" value="1"/>
</dbReference>
<keyword evidence="21" id="KW-1185">Reference proteome</keyword>
<dbReference type="NCBIfam" id="TIGR01368">
    <property type="entry name" value="CPSaseIIsmall"/>
    <property type="match status" value="1"/>
</dbReference>
<dbReference type="SUPFAM" id="SSF52335">
    <property type="entry name" value="Methylglyoxal synthase-like"/>
    <property type="match status" value="1"/>
</dbReference>
<dbReference type="PROSITE" id="PS51855">
    <property type="entry name" value="MGS"/>
    <property type="match status" value="1"/>
</dbReference>
<dbReference type="Gene3D" id="3.30.1490.20">
    <property type="entry name" value="ATP-grasp fold, A domain"/>
    <property type="match status" value="1"/>
</dbReference>
<dbReference type="InterPro" id="IPR036897">
    <property type="entry name" value="CarbamoylP_synth_lsu_oligo_sf"/>
</dbReference>
<evidence type="ECO:0000256" key="17">
    <source>
        <dbReference type="PROSITE-ProRule" id="PRU00409"/>
    </source>
</evidence>
<evidence type="ECO:0000313" key="21">
    <source>
        <dbReference type="Proteomes" id="UP001152320"/>
    </source>
</evidence>
<dbReference type="EC" id="6.3.4.16" evidence="13"/>
<dbReference type="FunFam" id="3.40.50.20:FF:000002">
    <property type="entry name" value="Carbamoyl-phosphate synthase large chain"/>
    <property type="match status" value="1"/>
</dbReference>
<dbReference type="InterPro" id="IPR035686">
    <property type="entry name" value="CPSase_GATase1"/>
</dbReference>
<dbReference type="InterPro" id="IPR017926">
    <property type="entry name" value="GATASE"/>
</dbReference>
<dbReference type="SUPFAM" id="SSF52317">
    <property type="entry name" value="Class I glutamine amidotransferase-like"/>
    <property type="match status" value="1"/>
</dbReference>
<dbReference type="InterPro" id="IPR011761">
    <property type="entry name" value="ATP-grasp"/>
</dbReference>
<dbReference type="NCBIfam" id="NF009475">
    <property type="entry name" value="PRK12838.1"/>
    <property type="match status" value="1"/>
</dbReference>
<dbReference type="EC" id="6.3.5.5" evidence="3"/>
<dbReference type="PANTHER" id="PTHR11405">
    <property type="entry name" value="CARBAMOYLTRANSFERASE FAMILY MEMBER"/>
    <property type="match status" value="1"/>
</dbReference>
<dbReference type="GO" id="GO:0006207">
    <property type="term" value="P:'de novo' pyrimidine nucleobase biosynthetic process"/>
    <property type="evidence" value="ECO:0007669"/>
    <property type="project" value="InterPro"/>
</dbReference>
<reference evidence="20" key="1">
    <citation type="submission" date="2021-10" db="EMBL/GenBank/DDBJ databases">
        <title>Tropical sea cucumber genome reveals ecological adaptation and Cuvierian tubules defense mechanism.</title>
        <authorList>
            <person name="Chen T."/>
        </authorList>
    </citation>
    <scope>NUCLEOTIDE SEQUENCE</scope>
    <source>
        <strain evidence="20">Nanhai2018</strain>
        <tissue evidence="20">Muscle</tissue>
    </source>
</reference>
<dbReference type="NCBIfam" id="NF003671">
    <property type="entry name" value="PRK05294.1"/>
    <property type="match status" value="1"/>
</dbReference>
<dbReference type="GO" id="GO:0004088">
    <property type="term" value="F:carbamoyl-phosphate synthase (glutamine-hydrolyzing) activity"/>
    <property type="evidence" value="ECO:0007669"/>
    <property type="project" value="UniProtKB-EC"/>
</dbReference>
<dbReference type="InterPro" id="IPR016185">
    <property type="entry name" value="PreATP-grasp_dom_sf"/>
</dbReference>
<dbReference type="PRINTS" id="PR00099">
    <property type="entry name" value="CPSGATASE"/>
</dbReference>
<evidence type="ECO:0000256" key="10">
    <source>
        <dbReference type="ARBA" id="ARBA00022741"/>
    </source>
</evidence>
<dbReference type="EMBL" id="JAIZAY010000023">
    <property type="protein sequence ID" value="KAJ8019612.1"/>
    <property type="molecule type" value="Genomic_DNA"/>
</dbReference>
<dbReference type="PROSITE" id="PS51273">
    <property type="entry name" value="GATASE_TYPE_1"/>
    <property type="match status" value="1"/>
</dbReference>
<evidence type="ECO:0000256" key="12">
    <source>
        <dbReference type="ARBA" id="ARBA00023211"/>
    </source>
</evidence>
<keyword evidence="6" id="KW-0436">Ligase</keyword>
<dbReference type="SMART" id="SM01097">
    <property type="entry name" value="CPSase_sm_chain"/>
    <property type="match status" value="1"/>
</dbReference>
<dbReference type="InterPro" id="IPR013815">
    <property type="entry name" value="ATP_grasp_subdomain_1"/>
</dbReference>
<evidence type="ECO:0000259" key="18">
    <source>
        <dbReference type="PROSITE" id="PS50975"/>
    </source>
</evidence>
<dbReference type="InterPro" id="IPR006274">
    <property type="entry name" value="CarbamoylP_synth_ssu"/>
</dbReference>
<evidence type="ECO:0000256" key="11">
    <source>
        <dbReference type="ARBA" id="ARBA00022840"/>
    </source>
</evidence>
<dbReference type="PRINTS" id="PR00096">
    <property type="entry name" value="GATASE"/>
</dbReference>
<dbReference type="Pfam" id="PF02786">
    <property type="entry name" value="CPSase_L_D2"/>
    <property type="match status" value="2"/>
</dbReference>
<evidence type="ECO:0000256" key="13">
    <source>
        <dbReference type="ARBA" id="ARBA00044063"/>
    </source>
</evidence>
<dbReference type="CDD" id="cd01744">
    <property type="entry name" value="GATase1_CPSase"/>
    <property type="match status" value="1"/>
</dbReference>
<dbReference type="FunFam" id="3.30.470.20:FF:000026">
    <property type="entry name" value="Carbamoyl-phosphate synthase large chain"/>
    <property type="match status" value="1"/>
</dbReference>
<dbReference type="Gene3D" id="3.50.30.20">
    <property type="entry name" value="Carbamoyl-phosphate synthase small subunit, N-terminal domain"/>
    <property type="match status" value="1"/>
</dbReference>
<keyword evidence="12" id="KW-0464">Manganese</keyword>
<evidence type="ECO:0000256" key="5">
    <source>
        <dbReference type="ARBA" id="ARBA00022571"/>
    </source>
</evidence>
<keyword evidence="5" id="KW-0055">Arginine biosynthesis</keyword>
<dbReference type="FunFam" id="1.10.1030.10:FF:000001">
    <property type="entry name" value="Carbamoyl-phosphate synthase large chain"/>
    <property type="match status" value="1"/>
</dbReference>
<dbReference type="GO" id="GO:0046872">
    <property type="term" value="F:metal ion binding"/>
    <property type="evidence" value="ECO:0007669"/>
    <property type="project" value="UniProtKB-KW"/>
</dbReference>